<name>I0HH32_ACTM4</name>
<dbReference type="KEGG" id="ams:AMIS_70990"/>
<dbReference type="Proteomes" id="UP000007882">
    <property type="component" value="Chromosome"/>
</dbReference>
<dbReference type="GO" id="GO:0003824">
    <property type="term" value="F:catalytic activity"/>
    <property type="evidence" value="ECO:0007669"/>
    <property type="project" value="UniProtKB-ARBA"/>
</dbReference>
<gene>
    <name evidence="2" type="ordered locus">AMIS_70990</name>
</gene>
<sequence>MRIGPGSQQGVKILKPIVLVHGFWVTPRSWENWIAHYEAKGHPVIAPGYPGFEVEVEALNADPAPILNVTVPQIITHYEEEIRKLPEAPIIIGHSAGGAFTQILLDHGYGAAGVAMNSAPTEGVRVVPLSQVKSTFPVLKSPANRHKAVPLSFEEWKYAFTNTFTEEESRYLYERYAIPANGGILWGSVLANFQPGHQDTWVDYHNDDRAPLLFVSGSEDHIMPPAIQESNARHYKSNTVTERREYAGYAHLLPAQKGWEQIADEVLDWALRHAR</sequence>
<evidence type="ECO:0000259" key="1">
    <source>
        <dbReference type="Pfam" id="PF12697"/>
    </source>
</evidence>
<protein>
    <recommendedName>
        <fullName evidence="1">AB hydrolase-1 domain-containing protein</fullName>
    </recommendedName>
</protein>
<dbReference type="InterPro" id="IPR050228">
    <property type="entry name" value="Carboxylesterase_BioH"/>
</dbReference>
<dbReference type="EMBL" id="AP012319">
    <property type="protein sequence ID" value="BAL92319.1"/>
    <property type="molecule type" value="Genomic_DNA"/>
</dbReference>
<feature type="domain" description="AB hydrolase-1" evidence="1">
    <location>
        <begin position="17"/>
        <end position="254"/>
    </location>
</feature>
<dbReference type="eggNOG" id="COG2267">
    <property type="taxonomic scope" value="Bacteria"/>
</dbReference>
<dbReference type="InterPro" id="IPR000073">
    <property type="entry name" value="AB_hydrolase_1"/>
</dbReference>
<dbReference type="PANTHER" id="PTHR43194">
    <property type="entry name" value="HYDROLASE ALPHA/BETA FOLD FAMILY"/>
    <property type="match status" value="1"/>
</dbReference>
<dbReference type="Pfam" id="PF12697">
    <property type="entry name" value="Abhydrolase_6"/>
    <property type="match status" value="1"/>
</dbReference>
<evidence type="ECO:0000313" key="2">
    <source>
        <dbReference type="EMBL" id="BAL92319.1"/>
    </source>
</evidence>
<proteinExistence type="predicted"/>
<organism evidence="2 3">
    <name type="scientific">Actinoplanes missouriensis (strain ATCC 14538 / DSM 43046 / CBS 188.64 / JCM 3121 / NBRC 102363 / NCIMB 12654 / NRRL B-3342 / UNCC 431)</name>
    <dbReference type="NCBI Taxonomy" id="512565"/>
    <lineage>
        <taxon>Bacteria</taxon>
        <taxon>Bacillati</taxon>
        <taxon>Actinomycetota</taxon>
        <taxon>Actinomycetes</taxon>
        <taxon>Micromonosporales</taxon>
        <taxon>Micromonosporaceae</taxon>
        <taxon>Actinoplanes</taxon>
    </lineage>
</organism>
<evidence type="ECO:0000313" key="3">
    <source>
        <dbReference type="Proteomes" id="UP000007882"/>
    </source>
</evidence>
<dbReference type="PANTHER" id="PTHR43194:SF2">
    <property type="entry name" value="PEROXISOMAL MEMBRANE PROTEIN LPX1"/>
    <property type="match status" value="1"/>
</dbReference>
<dbReference type="Gene3D" id="3.40.50.1820">
    <property type="entry name" value="alpha/beta hydrolase"/>
    <property type="match status" value="1"/>
</dbReference>
<dbReference type="AlphaFoldDB" id="I0HH32"/>
<dbReference type="STRING" id="512565.AMIS_70990"/>
<reference evidence="2 3" key="1">
    <citation type="submission" date="2012-02" db="EMBL/GenBank/DDBJ databases">
        <title>Complete genome sequence of Actinoplanes missouriensis 431 (= NBRC 102363).</title>
        <authorList>
            <person name="Ohnishi Y."/>
            <person name="Ishikawa J."/>
            <person name="Sekine M."/>
            <person name="Hosoyama A."/>
            <person name="Harada T."/>
            <person name="Narita H."/>
            <person name="Hata T."/>
            <person name="Konno Y."/>
            <person name="Tutikane K."/>
            <person name="Fujita N."/>
            <person name="Horinouchi S."/>
            <person name="Hayakawa M."/>
        </authorList>
    </citation>
    <scope>NUCLEOTIDE SEQUENCE [LARGE SCALE GENOMIC DNA]</scope>
    <source>
        <strain evidence="3">ATCC 14538 / DSM 43046 / CBS 188.64 / JCM 3121 / NBRC 102363 / NCIMB 12654 / NRRL B-3342 / UNCC 431</strain>
    </source>
</reference>
<dbReference type="PATRIC" id="fig|512565.3.peg.7105"/>
<accession>I0HH32</accession>
<dbReference type="InterPro" id="IPR029058">
    <property type="entry name" value="AB_hydrolase_fold"/>
</dbReference>
<dbReference type="RefSeq" id="WP_014447204.1">
    <property type="nucleotide sequence ID" value="NC_017093.1"/>
</dbReference>
<dbReference type="SUPFAM" id="SSF53474">
    <property type="entry name" value="alpha/beta-Hydrolases"/>
    <property type="match status" value="1"/>
</dbReference>
<dbReference type="HOGENOM" id="CLU_051715_3_1_11"/>
<keyword evidence="3" id="KW-1185">Reference proteome</keyword>